<comment type="similarity">
    <text evidence="6">Belongs to the SAAL1 family.</text>
</comment>
<keyword evidence="2" id="KW-0479">Metal-binding</keyword>
<dbReference type="Proteomes" id="UP000241769">
    <property type="component" value="Unassembled WGS sequence"/>
</dbReference>
<dbReference type="InterPro" id="IPR052464">
    <property type="entry name" value="Synovial_Prolif_Regulator"/>
</dbReference>
<dbReference type="InterPro" id="IPR004170">
    <property type="entry name" value="WWE_dom"/>
</dbReference>
<reference evidence="11 12" key="1">
    <citation type="journal article" date="2018" name="Genome Biol. Evol.">
        <title>Multiple Roots of Fruiting Body Formation in Amoebozoa.</title>
        <authorList>
            <person name="Hillmann F."/>
            <person name="Forbes G."/>
            <person name="Novohradska S."/>
            <person name="Ferling I."/>
            <person name="Riege K."/>
            <person name="Groth M."/>
            <person name="Westermann M."/>
            <person name="Marz M."/>
            <person name="Spaller T."/>
            <person name="Winckler T."/>
            <person name="Schaap P."/>
            <person name="Glockner G."/>
        </authorList>
    </citation>
    <scope>NUCLEOTIDE SEQUENCE [LARGE SCALE GENOMIC DNA]</scope>
    <source>
        <strain evidence="11 12">Jena</strain>
    </source>
</reference>
<evidence type="ECO:0000259" key="10">
    <source>
        <dbReference type="PROSITE" id="PS50918"/>
    </source>
</evidence>
<dbReference type="InterPro" id="IPR013083">
    <property type="entry name" value="Znf_RING/FYVE/PHD"/>
</dbReference>
<dbReference type="AlphaFoldDB" id="A0A2P6N0R1"/>
<dbReference type="SUPFAM" id="SSF117839">
    <property type="entry name" value="WWE domain"/>
    <property type="match status" value="1"/>
</dbReference>
<evidence type="ECO:0000313" key="12">
    <source>
        <dbReference type="Proteomes" id="UP000241769"/>
    </source>
</evidence>
<dbReference type="EMBL" id="MDYQ01000258">
    <property type="protein sequence ID" value="PRP77547.1"/>
    <property type="molecule type" value="Genomic_DNA"/>
</dbReference>
<dbReference type="GO" id="GO:0016301">
    <property type="term" value="F:kinase activity"/>
    <property type="evidence" value="ECO:0007669"/>
    <property type="project" value="UniProtKB-KW"/>
</dbReference>
<dbReference type="GO" id="GO:0008270">
    <property type="term" value="F:zinc ion binding"/>
    <property type="evidence" value="ECO:0007669"/>
    <property type="project" value="UniProtKB-KW"/>
</dbReference>
<gene>
    <name evidence="11" type="ORF">PROFUN_14231</name>
</gene>
<keyword evidence="11" id="KW-0808">Transferase</keyword>
<evidence type="ECO:0000256" key="4">
    <source>
        <dbReference type="ARBA" id="ARBA00022833"/>
    </source>
</evidence>
<dbReference type="PANTHER" id="PTHR23424:SF23">
    <property type="entry name" value="PROTEIN SAAL1"/>
    <property type="match status" value="1"/>
</dbReference>
<dbReference type="PROSITE" id="PS50918">
    <property type="entry name" value="WWE"/>
    <property type="match status" value="1"/>
</dbReference>
<evidence type="ECO:0000259" key="9">
    <source>
        <dbReference type="PROSITE" id="PS50199"/>
    </source>
</evidence>
<dbReference type="SUPFAM" id="SSF48371">
    <property type="entry name" value="ARM repeat"/>
    <property type="match status" value="1"/>
</dbReference>
<evidence type="ECO:0000259" key="8">
    <source>
        <dbReference type="PROSITE" id="PS50089"/>
    </source>
</evidence>
<evidence type="ECO:0000256" key="5">
    <source>
        <dbReference type="ARBA" id="ARBA00023242"/>
    </source>
</evidence>
<sequence length="546" mass="62590">MDHEGSHEDNESFVNPSVILSHIINLLPKQLRRSTPEGEQDAVTLENCDDEGHASEFVREEEKMIESGTFLWDISVIPEHAQTLKKHGIIQIAHQIIIDWRDHSNRLNEVIIGIMANLCSSNEVPSSLFQTSDIHEITPSLTLRNILLECDDSLTLSEVLRLFSVTLYCQEGSPYSASTSAVNIFREQLVQARLKEIIERNTNSTLLERTSGLLLSLLFRENQFCSDYIEGGIYSAVIHVVRRAEHISSETVTSMLQIIEMMTTLAPMTHHLKRDQERKEIMTTMICMAKDEDAHEDTTAVCFSIVYNVLVDFPEEIDSYANEMKKCIKMYEGAEGAIEESLKIANSSKKSDHMGDATIPLEEGTWSCERCTFINLDYDLTCNACYLVRTDTKDVEVTWQWAADPTQWIPYDMESNMQIEEAFQNGDQEVALSKGWFKNNGGYILYLVWPTSQFPIEGVRYAQINRGGNLRMVRRIARNEEGLFEDVDASTYRTEKCMVCQVEFEEGDVVKLPVCTNHYFHRECILQWLKLKDHCPYCHLQLYRTA</sequence>
<dbReference type="OrthoDB" id="15554at2759"/>
<protein>
    <submittedName>
        <fullName evidence="11">Phosphatidylinositol 4-kinase</fullName>
    </submittedName>
</protein>
<comment type="caution">
    <text evidence="11">The sequence shown here is derived from an EMBL/GenBank/DDBJ whole genome shotgun (WGS) entry which is preliminary data.</text>
</comment>
<dbReference type="InterPro" id="IPR016024">
    <property type="entry name" value="ARM-type_fold"/>
</dbReference>
<dbReference type="Pfam" id="PF02825">
    <property type="entry name" value="WWE"/>
    <property type="match status" value="1"/>
</dbReference>
<dbReference type="Gene3D" id="3.30.720.50">
    <property type="match status" value="1"/>
</dbReference>
<evidence type="ECO:0000256" key="6">
    <source>
        <dbReference type="ARBA" id="ARBA00038401"/>
    </source>
</evidence>
<keyword evidence="5" id="KW-0539">Nucleus</keyword>
<dbReference type="Gene3D" id="3.30.40.10">
    <property type="entry name" value="Zinc/RING finger domain, C3HC4 (zinc finger)"/>
    <property type="match status" value="1"/>
</dbReference>
<feature type="domain" description="RanBP2-type" evidence="9">
    <location>
        <begin position="362"/>
        <end position="391"/>
    </location>
</feature>
<dbReference type="PROSITE" id="PS01358">
    <property type="entry name" value="ZF_RANBP2_1"/>
    <property type="match status" value="1"/>
</dbReference>
<feature type="domain" description="WWE" evidence="10">
    <location>
        <begin position="385"/>
        <end position="475"/>
    </location>
</feature>
<keyword evidence="4" id="KW-0862">Zinc</keyword>
<dbReference type="InParanoid" id="A0A2P6N0R1"/>
<evidence type="ECO:0000256" key="1">
    <source>
        <dbReference type="ARBA" id="ARBA00004123"/>
    </source>
</evidence>
<dbReference type="PROSITE" id="PS50089">
    <property type="entry name" value="ZF_RING_2"/>
    <property type="match status" value="1"/>
</dbReference>
<dbReference type="PROSITE" id="PS50199">
    <property type="entry name" value="ZF_RANBP2_2"/>
    <property type="match status" value="1"/>
</dbReference>
<dbReference type="InterPro" id="IPR001876">
    <property type="entry name" value="Znf_RanBP2"/>
</dbReference>
<keyword evidence="12" id="KW-1185">Reference proteome</keyword>
<comment type="subcellular location">
    <subcellularLocation>
        <location evidence="1">Nucleus</location>
    </subcellularLocation>
</comment>
<proteinExistence type="inferred from homology"/>
<keyword evidence="3 7" id="KW-0863">Zinc-finger</keyword>
<evidence type="ECO:0000256" key="7">
    <source>
        <dbReference type="PROSITE-ProRule" id="PRU00322"/>
    </source>
</evidence>
<evidence type="ECO:0000256" key="2">
    <source>
        <dbReference type="ARBA" id="ARBA00022723"/>
    </source>
</evidence>
<evidence type="ECO:0000256" key="3">
    <source>
        <dbReference type="ARBA" id="ARBA00022771"/>
    </source>
</evidence>
<dbReference type="InterPro" id="IPR001841">
    <property type="entry name" value="Znf_RING"/>
</dbReference>
<feature type="domain" description="RING-type" evidence="8">
    <location>
        <begin position="497"/>
        <end position="539"/>
    </location>
</feature>
<organism evidence="11 12">
    <name type="scientific">Planoprotostelium fungivorum</name>
    <dbReference type="NCBI Taxonomy" id="1890364"/>
    <lineage>
        <taxon>Eukaryota</taxon>
        <taxon>Amoebozoa</taxon>
        <taxon>Evosea</taxon>
        <taxon>Variosea</taxon>
        <taxon>Cavosteliida</taxon>
        <taxon>Cavosteliaceae</taxon>
        <taxon>Planoprotostelium</taxon>
    </lineage>
</organism>
<accession>A0A2P6N0R1</accession>
<evidence type="ECO:0000313" key="11">
    <source>
        <dbReference type="EMBL" id="PRP77547.1"/>
    </source>
</evidence>
<dbReference type="InterPro" id="IPR037197">
    <property type="entry name" value="WWE_dom_sf"/>
</dbReference>
<dbReference type="SUPFAM" id="SSF57850">
    <property type="entry name" value="RING/U-box"/>
    <property type="match status" value="1"/>
</dbReference>
<dbReference type="Pfam" id="PF13639">
    <property type="entry name" value="zf-RING_2"/>
    <property type="match status" value="1"/>
</dbReference>
<name>A0A2P6N0R1_9EUKA</name>
<dbReference type="GO" id="GO:0005634">
    <property type="term" value="C:nucleus"/>
    <property type="evidence" value="ECO:0007669"/>
    <property type="project" value="UniProtKB-SubCell"/>
</dbReference>
<keyword evidence="11" id="KW-0418">Kinase</keyword>
<dbReference type="PANTHER" id="PTHR23424">
    <property type="entry name" value="SERUM AMYLOID A"/>
    <property type="match status" value="1"/>
</dbReference>
<dbReference type="STRING" id="1890364.A0A2P6N0R1"/>